<feature type="transmembrane region" description="Helical" evidence="1">
    <location>
        <begin position="140"/>
        <end position="163"/>
    </location>
</feature>
<dbReference type="PANTHER" id="PTHR40547:SF1">
    <property type="entry name" value="SLL0298 PROTEIN"/>
    <property type="match status" value="1"/>
</dbReference>
<feature type="transmembrane region" description="Helical" evidence="1">
    <location>
        <begin position="43"/>
        <end position="67"/>
    </location>
</feature>
<evidence type="ECO:0000313" key="4">
    <source>
        <dbReference type="Proteomes" id="UP001060336"/>
    </source>
</evidence>
<feature type="domain" description="DUF2062" evidence="2">
    <location>
        <begin position="26"/>
        <end position="174"/>
    </location>
</feature>
<feature type="transmembrane region" description="Helical" evidence="1">
    <location>
        <begin position="79"/>
        <end position="100"/>
    </location>
</feature>
<reference evidence="3" key="1">
    <citation type="submission" date="2022-08" db="EMBL/GenBank/DDBJ databases">
        <title>Nisaea acidiphila sp. nov., isolated from a marine algal debris and emended description of the genus Nisaea Urios et al. 2008.</title>
        <authorList>
            <person name="Kwon K."/>
        </authorList>
    </citation>
    <scope>NUCLEOTIDE SEQUENCE</scope>
    <source>
        <strain evidence="3">MEBiC11861</strain>
    </source>
</reference>
<evidence type="ECO:0000259" key="2">
    <source>
        <dbReference type="Pfam" id="PF09835"/>
    </source>
</evidence>
<gene>
    <name evidence="3" type="ORF">NUH88_01720</name>
</gene>
<dbReference type="InterPro" id="IPR018639">
    <property type="entry name" value="DUF2062"/>
</dbReference>
<dbReference type="EMBL" id="CP102480">
    <property type="protein sequence ID" value="UUX50418.1"/>
    <property type="molecule type" value="Genomic_DNA"/>
</dbReference>
<dbReference type="Pfam" id="PF09835">
    <property type="entry name" value="DUF2062"/>
    <property type="match status" value="1"/>
</dbReference>
<name>A0A9J7AUB7_9PROT</name>
<dbReference type="Proteomes" id="UP001060336">
    <property type="component" value="Chromosome"/>
</dbReference>
<keyword evidence="4" id="KW-1185">Reference proteome</keyword>
<dbReference type="RefSeq" id="WP_257769586.1">
    <property type="nucleotide sequence ID" value="NZ_CP102480.1"/>
</dbReference>
<evidence type="ECO:0000256" key="1">
    <source>
        <dbReference type="SAM" id="Phobius"/>
    </source>
</evidence>
<organism evidence="3 4">
    <name type="scientific">Nisaea acidiphila</name>
    <dbReference type="NCBI Taxonomy" id="1862145"/>
    <lineage>
        <taxon>Bacteria</taxon>
        <taxon>Pseudomonadati</taxon>
        <taxon>Pseudomonadota</taxon>
        <taxon>Alphaproteobacteria</taxon>
        <taxon>Rhodospirillales</taxon>
        <taxon>Thalassobaculaceae</taxon>
        <taxon>Nisaea</taxon>
    </lineage>
</organism>
<keyword evidence="1" id="KW-1133">Transmembrane helix</keyword>
<sequence>MFKRRHTLGIGSKVREFVWPRMGFARLWRYMGHRLGRMQGTPYSIAAGFACGAAASFTPLIGFHFILAGLLAWAIRANILASAIGTAIGNPWTFPFIWLWTYKVGSWIVGSPESEAPPQLTFDMIVGIISGETLGQSLDLLLTMLVGGVLTGLAVWVLLYLPLSGMIHGYRARKIQRRAEAVARQTAEGRVS</sequence>
<dbReference type="AlphaFoldDB" id="A0A9J7AUB7"/>
<protein>
    <submittedName>
        <fullName evidence="3">DUF2062 domain-containing protein</fullName>
    </submittedName>
</protein>
<dbReference type="PANTHER" id="PTHR40547">
    <property type="entry name" value="SLL0298 PROTEIN"/>
    <property type="match status" value="1"/>
</dbReference>
<keyword evidence="1" id="KW-0472">Membrane</keyword>
<dbReference type="KEGG" id="naci:NUH88_01720"/>
<accession>A0A9J7AUB7</accession>
<evidence type="ECO:0000313" key="3">
    <source>
        <dbReference type="EMBL" id="UUX50418.1"/>
    </source>
</evidence>
<proteinExistence type="predicted"/>
<keyword evidence="1" id="KW-0812">Transmembrane</keyword>